<evidence type="ECO:0000256" key="6">
    <source>
        <dbReference type="SAM" id="Phobius"/>
    </source>
</evidence>
<evidence type="ECO:0000256" key="3">
    <source>
        <dbReference type="ARBA" id="ARBA00022692"/>
    </source>
</evidence>
<dbReference type="InterPro" id="IPR000620">
    <property type="entry name" value="EamA_dom"/>
</dbReference>
<keyword evidence="3 6" id="KW-0812">Transmembrane</keyword>
<dbReference type="RefSeq" id="WP_345149807.1">
    <property type="nucleotide sequence ID" value="NZ_BAABEO010000009.1"/>
</dbReference>
<organism evidence="8 9">
    <name type="scientific">Arthrobacter ginkgonis</name>
    <dbReference type="NCBI Taxonomy" id="1630594"/>
    <lineage>
        <taxon>Bacteria</taxon>
        <taxon>Bacillati</taxon>
        <taxon>Actinomycetota</taxon>
        <taxon>Actinomycetes</taxon>
        <taxon>Micrococcales</taxon>
        <taxon>Micrococcaceae</taxon>
        <taxon>Arthrobacter</taxon>
    </lineage>
</organism>
<keyword evidence="4 6" id="KW-1133">Transmembrane helix</keyword>
<gene>
    <name evidence="8" type="ORF">GCM10023081_15640</name>
</gene>
<evidence type="ECO:0000256" key="2">
    <source>
        <dbReference type="ARBA" id="ARBA00007362"/>
    </source>
</evidence>
<reference evidence="9" key="1">
    <citation type="journal article" date="2019" name="Int. J. Syst. Evol. Microbiol.">
        <title>The Global Catalogue of Microorganisms (GCM) 10K type strain sequencing project: providing services to taxonomists for standard genome sequencing and annotation.</title>
        <authorList>
            <consortium name="The Broad Institute Genomics Platform"/>
            <consortium name="The Broad Institute Genome Sequencing Center for Infectious Disease"/>
            <person name="Wu L."/>
            <person name="Ma J."/>
        </authorList>
    </citation>
    <scope>NUCLEOTIDE SEQUENCE [LARGE SCALE GENOMIC DNA]</scope>
    <source>
        <strain evidence="9">JCM 30742</strain>
    </source>
</reference>
<feature type="transmembrane region" description="Helical" evidence="6">
    <location>
        <begin position="176"/>
        <end position="198"/>
    </location>
</feature>
<feature type="transmembrane region" description="Helical" evidence="6">
    <location>
        <begin position="204"/>
        <end position="224"/>
    </location>
</feature>
<dbReference type="PANTHER" id="PTHR32322:SF2">
    <property type="entry name" value="EAMA DOMAIN-CONTAINING PROTEIN"/>
    <property type="match status" value="1"/>
</dbReference>
<evidence type="ECO:0000256" key="4">
    <source>
        <dbReference type="ARBA" id="ARBA00022989"/>
    </source>
</evidence>
<keyword evidence="9" id="KW-1185">Reference proteome</keyword>
<evidence type="ECO:0000313" key="8">
    <source>
        <dbReference type="EMBL" id="GAA3678236.1"/>
    </source>
</evidence>
<comment type="subcellular location">
    <subcellularLocation>
        <location evidence="1">Membrane</location>
        <topology evidence="1">Multi-pass membrane protein</topology>
    </subcellularLocation>
</comment>
<feature type="domain" description="EamA" evidence="7">
    <location>
        <begin position="146"/>
        <end position="273"/>
    </location>
</feature>
<feature type="transmembrane region" description="Helical" evidence="6">
    <location>
        <begin position="38"/>
        <end position="60"/>
    </location>
</feature>
<evidence type="ECO:0000256" key="5">
    <source>
        <dbReference type="ARBA" id="ARBA00023136"/>
    </source>
</evidence>
<dbReference type="Pfam" id="PF00892">
    <property type="entry name" value="EamA"/>
    <property type="match status" value="1"/>
</dbReference>
<protein>
    <submittedName>
        <fullName evidence="8">EamA family transporter</fullName>
    </submittedName>
</protein>
<proteinExistence type="inferred from homology"/>
<dbReference type="SUPFAM" id="SSF103481">
    <property type="entry name" value="Multidrug resistance efflux transporter EmrE"/>
    <property type="match status" value="2"/>
</dbReference>
<keyword evidence="5 6" id="KW-0472">Membrane</keyword>
<feature type="transmembrane region" description="Helical" evidence="6">
    <location>
        <begin position="146"/>
        <end position="164"/>
    </location>
</feature>
<sequence>MDPKEPTPRGRSARVAALVGSALSNQLGAASGSLAFPVLGPVGVVAVRQLIAAAVLLPVVRPRLRTFTRHQWWPVLLLALVFGTMNLSLYAAVERIGLGLAMTLEFLGPLAVAIIGARRWAGKACALPAAAGVLAITQPGPSTDYLGIMLALTAAGCWAAYILLNKTVGARIPGVQGTAAAAGVSATLFLPAALIVFATQRPDVPTLLYALGAGILATVVPYTADLLVLRRVPANLFGILMSVNPVFAATIGVLALHETLHPVQVAGIALIAGANVAALRLRGGNGDASHG</sequence>
<feature type="transmembrane region" description="Helical" evidence="6">
    <location>
        <begin position="72"/>
        <end position="92"/>
    </location>
</feature>
<dbReference type="InterPro" id="IPR050638">
    <property type="entry name" value="AA-Vitamin_Transporters"/>
</dbReference>
<evidence type="ECO:0000256" key="1">
    <source>
        <dbReference type="ARBA" id="ARBA00004141"/>
    </source>
</evidence>
<feature type="transmembrane region" description="Helical" evidence="6">
    <location>
        <begin position="263"/>
        <end position="281"/>
    </location>
</feature>
<name>A0ABP7C4Q8_9MICC</name>
<accession>A0ABP7C4Q8</accession>
<dbReference type="EMBL" id="BAABEO010000009">
    <property type="protein sequence ID" value="GAA3678236.1"/>
    <property type="molecule type" value="Genomic_DNA"/>
</dbReference>
<evidence type="ECO:0000259" key="7">
    <source>
        <dbReference type="Pfam" id="PF00892"/>
    </source>
</evidence>
<dbReference type="PANTHER" id="PTHR32322">
    <property type="entry name" value="INNER MEMBRANE TRANSPORTER"/>
    <property type="match status" value="1"/>
</dbReference>
<comment type="similarity">
    <text evidence="2">Belongs to the EamA transporter family.</text>
</comment>
<dbReference type="Proteomes" id="UP001500752">
    <property type="component" value="Unassembled WGS sequence"/>
</dbReference>
<comment type="caution">
    <text evidence="8">The sequence shown here is derived from an EMBL/GenBank/DDBJ whole genome shotgun (WGS) entry which is preliminary data.</text>
</comment>
<evidence type="ECO:0000313" key="9">
    <source>
        <dbReference type="Proteomes" id="UP001500752"/>
    </source>
</evidence>
<dbReference type="InterPro" id="IPR037185">
    <property type="entry name" value="EmrE-like"/>
</dbReference>
<feature type="transmembrane region" description="Helical" evidence="6">
    <location>
        <begin position="236"/>
        <end position="257"/>
    </location>
</feature>